<accession>A0ABW5C7D9</accession>
<feature type="compositionally biased region" description="Low complexity" evidence="1">
    <location>
        <begin position="27"/>
        <end position="52"/>
    </location>
</feature>
<evidence type="ECO:0000313" key="2">
    <source>
        <dbReference type="EMBL" id="MFD2232773.1"/>
    </source>
</evidence>
<sequence>MLFRRPTPVRAAEGGGGGSPATPAPAAPEALAAPADAAPAAPGTLLGGAPAAQPSPTPPADGQPQGEGKPGDKPAEGKEGDKPEPKPLTAEDFASGIKMPDDLPITNPEGLAAFRSLAAEAGLSVDQAQRLVDFQAGQIRAQQQAAQATIADWSKQAAADKEFGGEAFAANAGIARQALQAFATPALVELFNQTGIGNHPEMIRAFYRVGKAMAEDGRVAASGAPKGDRLAALYPTMVSKE</sequence>
<proteinExistence type="predicted"/>
<dbReference type="RefSeq" id="WP_377314393.1">
    <property type="nucleotide sequence ID" value="NZ_JBHUIY010000004.1"/>
</dbReference>
<feature type="compositionally biased region" description="Basic and acidic residues" evidence="1">
    <location>
        <begin position="69"/>
        <end position="85"/>
    </location>
</feature>
<organism evidence="2 3">
    <name type="scientific">Phaeospirillum tilakii</name>
    <dbReference type="NCBI Taxonomy" id="741673"/>
    <lineage>
        <taxon>Bacteria</taxon>
        <taxon>Pseudomonadati</taxon>
        <taxon>Pseudomonadota</taxon>
        <taxon>Alphaproteobacteria</taxon>
        <taxon>Rhodospirillales</taxon>
        <taxon>Rhodospirillaceae</taxon>
        <taxon>Phaeospirillum</taxon>
    </lineage>
</organism>
<name>A0ABW5C7D9_9PROT</name>
<evidence type="ECO:0000256" key="1">
    <source>
        <dbReference type="SAM" id="MobiDB-lite"/>
    </source>
</evidence>
<gene>
    <name evidence="2" type="ORF">ACFSNB_03035</name>
</gene>
<protein>
    <recommendedName>
        <fullName evidence="4">Peptidase</fullName>
    </recommendedName>
</protein>
<evidence type="ECO:0000313" key="3">
    <source>
        <dbReference type="Proteomes" id="UP001597296"/>
    </source>
</evidence>
<comment type="caution">
    <text evidence="2">The sequence shown here is derived from an EMBL/GenBank/DDBJ whole genome shotgun (WGS) entry which is preliminary data.</text>
</comment>
<evidence type="ECO:0008006" key="4">
    <source>
        <dbReference type="Google" id="ProtNLM"/>
    </source>
</evidence>
<dbReference type="Proteomes" id="UP001597296">
    <property type="component" value="Unassembled WGS sequence"/>
</dbReference>
<feature type="region of interest" description="Disordered" evidence="1">
    <location>
        <begin position="1"/>
        <end position="104"/>
    </location>
</feature>
<dbReference type="EMBL" id="JBHUIY010000004">
    <property type="protein sequence ID" value="MFD2232773.1"/>
    <property type="molecule type" value="Genomic_DNA"/>
</dbReference>
<keyword evidence="3" id="KW-1185">Reference proteome</keyword>
<reference evidence="3" key="1">
    <citation type="journal article" date="2019" name="Int. J. Syst. Evol. Microbiol.">
        <title>The Global Catalogue of Microorganisms (GCM) 10K type strain sequencing project: providing services to taxonomists for standard genome sequencing and annotation.</title>
        <authorList>
            <consortium name="The Broad Institute Genomics Platform"/>
            <consortium name="The Broad Institute Genome Sequencing Center for Infectious Disease"/>
            <person name="Wu L."/>
            <person name="Ma J."/>
        </authorList>
    </citation>
    <scope>NUCLEOTIDE SEQUENCE [LARGE SCALE GENOMIC DNA]</scope>
    <source>
        <strain evidence="3">KCTC 15012</strain>
    </source>
</reference>